<reference evidence="2 3" key="1">
    <citation type="submission" date="2016-02" db="EMBL/GenBank/DDBJ databases">
        <authorList>
            <person name="Wen L."/>
            <person name="He K."/>
            <person name="Yang H."/>
        </authorList>
    </citation>
    <scope>NUCLEOTIDE SEQUENCE [LARGE SCALE GENOMIC DNA]</scope>
    <source>
        <strain evidence="2 3">DSM 22607</strain>
    </source>
</reference>
<evidence type="ECO:0000259" key="1">
    <source>
        <dbReference type="Pfam" id="PF00561"/>
    </source>
</evidence>
<evidence type="ECO:0000313" key="3">
    <source>
        <dbReference type="Proteomes" id="UP000070366"/>
    </source>
</evidence>
<dbReference type="RefSeq" id="WP_066519843.1">
    <property type="nucleotide sequence ID" value="NZ_CABMOF010000002.1"/>
</dbReference>
<organism evidence="2 3">
    <name type="scientific">Christensenella minuta</name>
    <dbReference type="NCBI Taxonomy" id="626937"/>
    <lineage>
        <taxon>Bacteria</taxon>
        <taxon>Bacillati</taxon>
        <taxon>Bacillota</taxon>
        <taxon>Clostridia</taxon>
        <taxon>Christensenellales</taxon>
        <taxon>Christensenellaceae</taxon>
        <taxon>Christensenella</taxon>
    </lineage>
</organism>
<accession>A0A136Q4A3</accession>
<proteinExistence type="predicted"/>
<evidence type="ECO:0000313" key="2">
    <source>
        <dbReference type="EMBL" id="KXK65505.1"/>
    </source>
</evidence>
<dbReference type="EMBL" id="LSZW01000061">
    <property type="protein sequence ID" value="KXK65505.1"/>
    <property type="molecule type" value="Genomic_DNA"/>
</dbReference>
<dbReference type="Pfam" id="PF00561">
    <property type="entry name" value="Abhydrolase_1"/>
    <property type="match status" value="1"/>
</dbReference>
<sequence length="304" mass="33773">MFEPISIKKFLNREHVGEYADVEFDTYIDDHGKEEVEDIRLPLHYFEGGEGEPLILVHGIGQSLYAWRNNFEELAKSFHVYAIDLPGHGFSGKPQMSYSIEEFALALESFMNVQELPAAHFCAFGEAAAYVLDFVMHNVNRAGRLVFISPMLTSNGGGVAKTKGLPSILGLTAGKMMLSENGVRGVLEDCYFDRTLVTDEVAKEYAMGLLDRDYKVIAKMCVGNFIDDDIKQNIHSVKNPLLVILGAEDKITGGQKSEFLQFPLAAASSLTVRNCGFFVNEEKPDKVNEAIVEFCKPKKQGKEA</sequence>
<dbReference type="SUPFAM" id="SSF53474">
    <property type="entry name" value="alpha/beta-Hydrolases"/>
    <property type="match status" value="1"/>
</dbReference>
<dbReference type="STRING" id="626937.HMPREF3293_01719"/>
<dbReference type="Proteomes" id="UP000070366">
    <property type="component" value="Unassembled WGS sequence"/>
</dbReference>
<name>A0A136Q4A3_9FIRM</name>
<dbReference type="PANTHER" id="PTHR46438:SF11">
    <property type="entry name" value="LIPASE-RELATED"/>
    <property type="match status" value="1"/>
</dbReference>
<dbReference type="AlphaFoldDB" id="A0A136Q4A3"/>
<protein>
    <recommendedName>
        <fullName evidence="1">AB hydrolase-1 domain-containing protein</fullName>
    </recommendedName>
</protein>
<gene>
    <name evidence="2" type="ORF">HMPREF3293_01719</name>
</gene>
<keyword evidence="3" id="KW-1185">Reference proteome</keyword>
<dbReference type="OrthoDB" id="9776303at2"/>
<dbReference type="InterPro" id="IPR000073">
    <property type="entry name" value="AB_hydrolase_1"/>
</dbReference>
<comment type="caution">
    <text evidence="2">The sequence shown here is derived from an EMBL/GenBank/DDBJ whole genome shotgun (WGS) entry which is preliminary data.</text>
</comment>
<dbReference type="KEGG" id="cmiu:B1H56_11335"/>
<feature type="domain" description="AB hydrolase-1" evidence="1">
    <location>
        <begin position="53"/>
        <end position="122"/>
    </location>
</feature>
<dbReference type="Gene3D" id="3.40.50.1820">
    <property type="entry name" value="alpha/beta hydrolase"/>
    <property type="match status" value="1"/>
</dbReference>
<dbReference type="InterPro" id="IPR029058">
    <property type="entry name" value="AB_hydrolase_fold"/>
</dbReference>
<dbReference type="PANTHER" id="PTHR46438">
    <property type="entry name" value="ALPHA/BETA-HYDROLASES SUPERFAMILY PROTEIN"/>
    <property type="match status" value="1"/>
</dbReference>